<organism evidence="2">
    <name type="scientific">Mimiviridae sp. ChoanoV1</name>
    <dbReference type="NCBI Taxonomy" id="2596887"/>
    <lineage>
        <taxon>Viruses</taxon>
        <taxon>Varidnaviria</taxon>
        <taxon>Bamfordvirae</taxon>
        <taxon>Nucleocytoviricota</taxon>
        <taxon>Megaviricetes</taxon>
        <taxon>Imitervirales</taxon>
        <taxon>Schizomimiviridae</taxon>
    </lineage>
</organism>
<dbReference type="InterPro" id="IPR036047">
    <property type="entry name" value="F-box-like_dom_sf"/>
</dbReference>
<dbReference type="SUPFAM" id="SSF81383">
    <property type="entry name" value="F-box domain"/>
    <property type="match status" value="1"/>
</dbReference>
<sequence>MSGIIYFPNELLNKIVEYLNYEDICKCMIINSTIFYKLKNILVLMKKLDFTINFISKTLL</sequence>
<evidence type="ECO:0000313" key="2">
    <source>
        <dbReference type="EMBL" id="QDY52101.1"/>
    </source>
</evidence>
<feature type="domain" description="F-box" evidence="1">
    <location>
        <begin position="7"/>
        <end position="30"/>
    </location>
</feature>
<reference evidence="2" key="1">
    <citation type="submission" date="2018-11" db="EMBL/GenBank/DDBJ databases">
        <title>A distinct lineage of giant viruses engineers rhodopsin photosystems in predatory marine eukaryotes.</title>
        <authorList>
            <person name="Needham D.M."/>
            <person name="Yoshizawa S."/>
            <person name="Hosaka T."/>
            <person name="Poirier C."/>
            <person name="Choi C.-J."/>
            <person name="Hehenberger E."/>
            <person name="Irwin N.A.T."/>
            <person name="Wilken S."/>
            <person name="Yung C.-M."/>
            <person name="Bachy C."/>
            <person name="Kurihara R."/>
            <person name="Nakajima Y."/>
            <person name="Kojima K."/>
            <person name="Kimura-Someya T."/>
            <person name="Leonard G."/>
            <person name="Malmstrom R.R."/>
            <person name="Mende D."/>
            <person name="Olson D.K."/>
            <person name="Sudo Y."/>
            <person name="Sudek S."/>
            <person name="Richards T.A."/>
            <person name="DeLong E.F."/>
            <person name="Keeling P.J."/>
            <person name="Santoro A.E."/>
            <person name="Shirouzu M."/>
            <person name="Iwasaki W."/>
            <person name="Worden A.Z."/>
        </authorList>
    </citation>
    <scope>NUCLEOTIDE SEQUENCE</scope>
</reference>
<dbReference type="Pfam" id="PF00646">
    <property type="entry name" value="F-box"/>
    <property type="match status" value="1"/>
</dbReference>
<accession>A0A5B8IPN3</accession>
<dbReference type="EMBL" id="MK250087">
    <property type="protein sequence ID" value="QDY52101.1"/>
    <property type="molecule type" value="Genomic_DNA"/>
</dbReference>
<name>A0A5B8IPN3_9VIRU</name>
<gene>
    <name evidence="2" type="ORF">3_80</name>
</gene>
<dbReference type="InterPro" id="IPR001810">
    <property type="entry name" value="F-box_dom"/>
</dbReference>
<protein>
    <recommendedName>
        <fullName evidence="1">F-box domain-containing protein</fullName>
    </recommendedName>
</protein>
<evidence type="ECO:0000259" key="1">
    <source>
        <dbReference type="Pfam" id="PF00646"/>
    </source>
</evidence>
<proteinExistence type="predicted"/>